<dbReference type="RefSeq" id="XP_020040933.1">
    <property type="nucleotide sequence ID" value="XM_020185344.1"/>
</dbReference>
<dbReference type="PANTHER" id="PTHR31586:SF1">
    <property type="entry name" value="CYTOCHROME C OXIDASE ASSEMBLY PROTEIN COX20, MITOCHONDRIAL"/>
    <property type="match status" value="1"/>
</dbReference>
<dbReference type="PRINTS" id="PR02049">
    <property type="entry name" value="PROTEINF36A"/>
</dbReference>
<keyword evidence="5" id="KW-0999">Mitochondrion inner membrane</keyword>
<keyword evidence="6" id="KW-1133">Transmembrane helix</keyword>
<dbReference type="PANTHER" id="PTHR31586">
    <property type="entry name" value="CYTOCHROME C OXIDASE PROTEIN 20"/>
    <property type="match status" value="1"/>
</dbReference>
<comment type="similarity">
    <text evidence="2">Belongs to the COX20 family.</text>
</comment>
<evidence type="ECO:0000256" key="5">
    <source>
        <dbReference type="ARBA" id="ARBA00022792"/>
    </source>
</evidence>
<feature type="compositionally biased region" description="Pro residues" evidence="9">
    <location>
        <begin position="22"/>
        <end position="35"/>
    </location>
</feature>
<dbReference type="OrthoDB" id="14603at2759"/>
<dbReference type="Pfam" id="PF12597">
    <property type="entry name" value="Cox20"/>
    <property type="match status" value="1"/>
</dbReference>
<dbReference type="KEGG" id="ccan:109700250"/>
<dbReference type="CTD" id="116228"/>
<feature type="compositionally biased region" description="Pro residues" evidence="9">
    <location>
        <begin position="122"/>
        <end position="131"/>
    </location>
</feature>
<feature type="region of interest" description="Disordered" evidence="9">
    <location>
        <begin position="1"/>
        <end position="135"/>
    </location>
</feature>
<dbReference type="GO" id="GO:0033617">
    <property type="term" value="P:mitochondrial respiratory chain complex IV assembly"/>
    <property type="evidence" value="ECO:0007669"/>
    <property type="project" value="InterPro"/>
</dbReference>
<feature type="compositionally biased region" description="Low complexity" evidence="9">
    <location>
        <begin position="104"/>
        <end position="113"/>
    </location>
</feature>
<sequence length="246" mass="26824">MHRLPDHGDVPRGEGGSGRRAPAPPPPSEPLPPFCPRLLQDRACYSKAIRPRHGAREKGRWRGRASGWRRAAGRAGGGVPRAVQGPEGQRTRRARGPPSRPRRLPAAGRPPRGQSGADARPPLQPRPPGARPAPYTSARATTFKLLGILDVENIPCARDSLLYGSLGSVVAGLGHFLLTSRIRRSCDVGVGGFILVTLGCWLHCRYNYAKQRIQERIAREGIKNKILYESTHLDPERKQANSNSSS</sequence>
<proteinExistence type="inferred from homology"/>
<feature type="compositionally biased region" description="Basic residues" evidence="9">
    <location>
        <begin position="91"/>
        <end position="103"/>
    </location>
</feature>
<comment type="subcellular location">
    <subcellularLocation>
        <location evidence="1">Mitochondrion inner membrane</location>
    </subcellularLocation>
</comment>
<evidence type="ECO:0000256" key="9">
    <source>
        <dbReference type="SAM" id="MobiDB-lite"/>
    </source>
</evidence>
<evidence type="ECO:0000256" key="1">
    <source>
        <dbReference type="ARBA" id="ARBA00004273"/>
    </source>
</evidence>
<evidence type="ECO:0000256" key="8">
    <source>
        <dbReference type="ARBA" id="ARBA00023136"/>
    </source>
</evidence>
<reference evidence="10" key="1">
    <citation type="submission" date="2025-08" db="UniProtKB">
        <authorList>
            <consortium name="RefSeq"/>
        </authorList>
    </citation>
    <scope>IDENTIFICATION</scope>
    <source>
        <tissue evidence="10">Leukocyte</tissue>
    </source>
</reference>
<keyword evidence="8" id="KW-0472">Membrane</keyword>
<evidence type="ECO:0000256" key="4">
    <source>
        <dbReference type="ARBA" id="ARBA00022692"/>
    </source>
</evidence>
<evidence type="ECO:0000256" key="2">
    <source>
        <dbReference type="ARBA" id="ARBA00009575"/>
    </source>
</evidence>
<keyword evidence="4" id="KW-0812">Transmembrane</keyword>
<dbReference type="InterPro" id="IPR022533">
    <property type="entry name" value="Cox20"/>
</dbReference>
<keyword evidence="7" id="KW-0496">Mitochondrion</keyword>
<accession>A0A8B7WAI2</accession>
<evidence type="ECO:0000313" key="10">
    <source>
        <dbReference type="RefSeq" id="XP_020040933.1"/>
    </source>
</evidence>
<evidence type="ECO:0000256" key="3">
    <source>
        <dbReference type="ARBA" id="ARBA00017689"/>
    </source>
</evidence>
<dbReference type="GO" id="GO:0005743">
    <property type="term" value="C:mitochondrial inner membrane"/>
    <property type="evidence" value="ECO:0007669"/>
    <property type="project" value="UniProtKB-SubCell"/>
</dbReference>
<name>A0A8B7WAI2_CASCN</name>
<organism evidence="10">
    <name type="scientific">Castor canadensis</name>
    <name type="common">American beaver</name>
    <dbReference type="NCBI Taxonomy" id="51338"/>
    <lineage>
        <taxon>Eukaryota</taxon>
        <taxon>Metazoa</taxon>
        <taxon>Chordata</taxon>
        <taxon>Craniata</taxon>
        <taxon>Vertebrata</taxon>
        <taxon>Euteleostomi</taxon>
        <taxon>Mammalia</taxon>
        <taxon>Eutheria</taxon>
        <taxon>Euarchontoglires</taxon>
        <taxon>Glires</taxon>
        <taxon>Rodentia</taxon>
        <taxon>Castorimorpha</taxon>
        <taxon>Castoridae</taxon>
        <taxon>Castor</taxon>
    </lineage>
</organism>
<evidence type="ECO:0000256" key="6">
    <source>
        <dbReference type="ARBA" id="ARBA00022989"/>
    </source>
</evidence>
<gene>
    <name evidence="10" type="primary">LOC109700250</name>
</gene>
<protein>
    <recommendedName>
        <fullName evidence="3">Cytochrome c oxidase assembly protein COX20, mitochondrial</fullName>
    </recommendedName>
</protein>
<dbReference type="AlphaFoldDB" id="A0A8B7WAI2"/>
<feature type="compositionally biased region" description="Basic and acidic residues" evidence="9">
    <location>
        <begin position="1"/>
        <end position="12"/>
    </location>
</feature>
<evidence type="ECO:0000256" key="7">
    <source>
        <dbReference type="ARBA" id="ARBA00023128"/>
    </source>
</evidence>